<keyword evidence="1" id="KW-1133">Transmembrane helix</keyword>
<feature type="transmembrane region" description="Helical" evidence="1">
    <location>
        <begin position="50"/>
        <end position="69"/>
    </location>
</feature>
<feature type="transmembrane region" description="Helical" evidence="1">
    <location>
        <begin position="190"/>
        <end position="211"/>
    </location>
</feature>
<dbReference type="Pfam" id="PF06149">
    <property type="entry name" value="DUF969"/>
    <property type="match status" value="1"/>
</dbReference>
<protein>
    <submittedName>
        <fullName evidence="2">DUF969 domain-containing protein</fullName>
    </submittedName>
</protein>
<name>A0ABU4JTL7_9CLOT</name>
<proteinExistence type="predicted"/>
<dbReference type="RefSeq" id="WP_318798060.1">
    <property type="nucleotide sequence ID" value="NZ_JARUJP010000010.1"/>
</dbReference>
<reference evidence="2 3" key="1">
    <citation type="submission" date="2023-04" db="EMBL/GenBank/DDBJ databases">
        <title>Clostridium tannerae sp. nov., isolated from the fecal material of an alpaca.</title>
        <authorList>
            <person name="Miller S."/>
            <person name="Hendry M."/>
            <person name="King J."/>
            <person name="Sankaranarayanan K."/>
            <person name="Lawson P.A."/>
        </authorList>
    </citation>
    <scope>NUCLEOTIDE SEQUENCE [LARGE SCALE GENOMIC DNA]</scope>
    <source>
        <strain evidence="2 3">A1-XYC3</strain>
    </source>
</reference>
<evidence type="ECO:0000256" key="1">
    <source>
        <dbReference type="SAM" id="Phobius"/>
    </source>
</evidence>
<evidence type="ECO:0000313" key="3">
    <source>
        <dbReference type="Proteomes" id="UP001281656"/>
    </source>
</evidence>
<keyword evidence="3" id="KW-1185">Reference proteome</keyword>
<keyword evidence="1" id="KW-0472">Membrane</keyword>
<comment type="caution">
    <text evidence="2">The sequence shown here is derived from an EMBL/GenBank/DDBJ whole genome shotgun (WGS) entry which is preliminary data.</text>
</comment>
<keyword evidence="1" id="KW-0812">Transmembrane</keyword>
<dbReference type="EMBL" id="JARUJP010000010">
    <property type="protein sequence ID" value="MDW8801483.1"/>
    <property type="molecule type" value="Genomic_DNA"/>
</dbReference>
<dbReference type="Proteomes" id="UP001281656">
    <property type="component" value="Unassembled WGS sequence"/>
</dbReference>
<organism evidence="2 3">
    <name type="scientific">Clostridium tanneri</name>
    <dbReference type="NCBI Taxonomy" id="3037988"/>
    <lineage>
        <taxon>Bacteria</taxon>
        <taxon>Bacillati</taxon>
        <taxon>Bacillota</taxon>
        <taxon>Clostridia</taxon>
        <taxon>Eubacteriales</taxon>
        <taxon>Clostridiaceae</taxon>
        <taxon>Clostridium</taxon>
    </lineage>
</organism>
<feature type="transmembrane region" description="Helical" evidence="1">
    <location>
        <begin position="156"/>
        <end position="178"/>
    </location>
</feature>
<sequence>MFTLIGVVIVVVGFALRFNPLLVVTVAGVATGFAGNLPIAKILTIFGESFVKNRYLSLFILTLPVIGLLERSGLKEQSQILIGKIKAATSGRILLLYLFIREATAALGLTSFGGHAQMVRPLVSPMAEAAAENKFGQLPEKTRNKIKAFAASADNVGVFFGEDIFIAFGAILLIKGFYDQNGINLEPIHIALWGIPTAIAAFLIHGTRLILLDRKIKKEIEVYELENENKEVKELS</sequence>
<evidence type="ECO:0000313" key="2">
    <source>
        <dbReference type="EMBL" id="MDW8801483.1"/>
    </source>
</evidence>
<accession>A0ABU4JTL7</accession>
<dbReference type="InterPro" id="IPR010374">
    <property type="entry name" value="DUF969"/>
</dbReference>
<gene>
    <name evidence="2" type="ORF">P8V03_09995</name>
</gene>